<comment type="similarity">
    <text evidence="2">Belongs to the FliN/MopA/SpaO family.</text>
</comment>
<evidence type="ECO:0000259" key="8">
    <source>
        <dbReference type="Pfam" id="PF01052"/>
    </source>
</evidence>
<evidence type="ECO:0000256" key="3">
    <source>
        <dbReference type="ARBA" id="ARBA00022475"/>
    </source>
</evidence>
<sequence length="404" mass="42121">MEDRDAKLSQAEIDALLSGLSAASTPPTPPLSDMERDALGELGNISLGSSATSLSVLLRHRVQITTPQVSLLRAEEVRQELPRPCVLVTVRYTAGLEGENALVIDTEDAMVIADLMLGGDGTNVAGELNELHLSAVAEAMNQMMGAAATAMSTVFNRPINISPPTVEVIDFGTEVKEGFPPEAWLVNVSFRLRVGELVDSRILQLIPISVAKEMVAVLTGGEAAASAAPSSPAASAAHAGSVAAQDAAGEPHGSQAARSAADRTANVEGARGAATGGPGSAANPAGGSMAKGREEPALVVRRPEFPDFTSAAPVPEPVPRNLSLLLDVSLNVTVELGRTKRSIKDILELAPGSVLELDKLAGEPVDILVNNKRIAIGEVVVIDENFGVRITDIVSPEDRVRQLR</sequence>
<dbReference type="GO" id="GO:0006935">
    <property type="term" value="P:chemotaxis"/>
    <property type="evidence" value="ECO:0007669"/>
    <property type="project" value="UniProtKB-KW"/>
</dbReference>
<accession>A0A917K188</accession>
<dbReference type="Proteomes" id="UP000637695">
    <property type="component" value="Unassembled WGS sequence"/>
</dbReference>
<protein>
    <submittedName>
        <fullName evidence="10">Flagellar motor switch phosphatase FliY</fullName>
    </submittedName>
</protein>
<dbReference type="SUPFAM" id="SSF101801">
    <property type="entry name" value="Surface presentation of antigens (SPOA)"/>
    <property type="match status" value="1"/>
</dbReference>
<dbReference type="NCBIfam" id="NF005995">
    <property type="entry name" value="PRK08119.1"/>
    <property type="match status" value="1"/>
</dbReference>
<evidence type="ECO:0000256" key="5">
    <source>
        <dbReference type="ARBA" id="ARBA00022779"/>
    </source>
</evidence>
<dbReference type="PANTHER" id="PTHR43484:SF1">
    <property type="entry name" value="FLAGELLAR MOTOR SWITCH PROTEIN FLIN"/>
    <property type="match status" value="1"/>
</dbReference>
<dbReference type="PRINTS" id="PR00956">
    <property type="entry name" value="FLGMOTORFLIN"/>
</dbReference>
<keyword evidence="11" id="KW-1185">Reference proteome</keyword>
<evidence type="ECO:0000259" key="9">
    <source>
        <dbReference type="Pfam" id="PF04509"/>
    </source>
</evidence>
<dbReference type="SUPFAM" id="SSF103039">
    <property type="entry name" value="CheC-like"/>
    <property type="match status" value="1"/>
</dbReference>
<dbReference type="AlphaFoldDB" id="A0A917K188"/>
<dbReference type="InterPro" id="IPR028976">
    <property type="entry name" value="CheC-like_sf"/>
</dbReference>
<feature type="domain" description="CheC-like protein" evidence="9">
    <location>
        <begin position="131"/>
        <end position="167"/>
    </location>
</feature>
<evidence type="ECO:0000313" key="11">
    <source>
        <dbReference type="Proteomes" id="UP000637695"/>
    </source>
</evidence>
<feature type="domain" description="CheC-like protein" evidence="9">
    <location>
        <begin position="34"/>
        <end position="70"/>
    </location>
</feature>
<dbReference type="PANTHER" id="PTHR43484">
    <property type="match status" value="1"/>
</dbReference>
<gene>
    <name evidence="10" type="primary">fliY</name>
    <name evidence="10" type="ORF">GCM10010885_00260</name>
</gene>
<reference evidence="10" key="2">
    <citation type="submission" date="2020-09" db="EMBL/GenBank/DDBJ databases">
        <authorList>
            <person name="Sun Q."/>
            <person name="Ohkuma M."/>
        </authorList>
    </citation>
    <scope>NUCLEOTIDE SEQUENCE</scope>
    <source>
        <strain evidence="10">JCM 18487</strain>
    </source>
</reference>
<dbReference type="InterPro" id="IPR036429">
    <property type="entry name" value="SpoA-like_sf"/>
</dbReference>
<dbReference type="NCBIfam" id="TIGR02480">
    <property type="entry name" value="fliN"/>
    <property type="match status" value="1"/>
</dbReference>
<keyword evidence="10" id="KW-0969">Cilium</keyword>
<evidence type="ECO:0000256" key="6">
    <source>
        <dbReference type="ARBA" id="ARBA00023136"/>
    </source>
</evidence>
<feature type="region of interest" description="Disordered" evidence="7">
    <location>
        <begin position="237"/>
        <end position="293"/>
    </location>
</feature>
<dbReference type="GO" id="GO:0005886">
    <property type="term" value="C:plasma membrane"/>
    <property type="evidence" value="ECO:0007669"/>
    <property type="project" value="UniProtKB-SubCell"/>
</dbReference>
<dbReference type="GO" id="GO:0071973">
    <property type="term" value="P:bacterial-type flagellum-dependent cell motility"/>
    <property type="evidence" value="ECO:0007669"/>
    <property type="project" value="InterPro"/>
</dbReference>
<organism evidence="10 11">
    <name type="scientific">Alicyclobacillus cellulosilyticus</name>
    <dbReference type="NCBI Taxonomy" id="1003997"/>
    <lineage>
        <taxon>Bacteria</taxon>
        <taxon>Bacillati</taxon>
        <taxon>Bacillota</taxon>
        <taxon>Bacilli</taxon>
        <taxon>Bacillales</taxon>
        <taxon>Alicyclobacillaceae</taxon>
        <taxon>Alicyclobacillus</taxon>
    </lineage>
</organism>
<dbReference type="CDD" id="cd17907">
    <property type="entry name" value="FliY_FliN-Y"/>
    <property type="match status" value="1"/>
</dbReference>
<keyword evidence="3" id="KW-1003">Cell membrane</keyword>
<keyword evidence="4" id="KW-0145">Chemotaxis</keyword>
<dbReference type="GO" id="GO:0009425">
    <property type="term" value="C:bacterial-type flagellum basal body"/>
    <property type="evidence" value="ECO:0007669"/>
    <property type="project" value="InterPro"/>
</dbReference>
<proteinExistence type="inferred from homology"/>
<feature type="domain" description="Flagellar motor switch protein FliN-like C-terminal" evidence="8">
    <location>
        <begin position="324"/>
        <end position="394"/>
    </location>
</feature>
<feature type="compositionally biased region" description="Low complexity" evidence="7">
    <location>
        <begin position="237"/>
        <end position="248"/>
    </location>
</feature>
<dbReference type="EMBL" id="BMOY01000001">
    <property type="protein sequence ID" value="GGI94671.1"/>
    <property type="molecule type" value="Genomic_DNA"/>
</dbReference>
<dbReference type="Pfam" id="PF01052">
    <property type="entry name" value="FliMN_C"/>
    <property type="match status" value="1"/>
</dbReference>
<dbReference type="InterPro" id="IPR051469">
    <property type="entry name" value="FliN/MopA/SpaO"/>
</dbReference>
<reference evidence="10" key="1">
    <citation type="journal article" date="2014" name="Int. J. Syst. Evol. Microbiol.">
        <title>Complete genome sequence of Corynebacterium casei LMG S-19264T (=DSM 44701T), isolated from a smear-ripened cheese.</title>
        <authorList>
            <consortium name="US DOE Joint Genome Institute (JGI-PGF)"/>
            <person name="Walter F."/>
            <person name="Albersmeier A."/>
            <person name="Kalinowski J."/>
            <person name="Ruckert C."/>
        </authorList>
    </citation>
    <scope>NUCLEOTIDE SEQUENCE</scope>
    <source>
        <strain evidence="10">JCM 18487</strain>
    </source>
</reference>
<keyword evidence="6" id="KW-0472">Membrane</keyword>
<keyword evidence="5" id="KW-0283">Flagellar rotation</keyword>
<evidence type="ECO:0000256" key="1">
    <source>
        <dbReference type="ARBA" id="ARBA00004413"/>
    </source>
</evidence>
<evidence type="ECO:0000256" key="7">
    <source>
        <dbReference type="SAM" id="MobiDB-lite"/>
    </source>
</evidence>
<dbReference type="InterPro" id="IPR012826">
    <property type="entry name" value="FliN"/>
</dbReference>
<evidence type="ECO:0000256" key="2">
    <source>
        <dbReference type="ARBA" id="ARBA00009226"/>
    </source>
</evidence>
<name>A0A917K188_9BACL</name>
<dbReference type="Gene3D" id="3.40.1550.10">
    <property type="entry name" value="CheC-like"/>
    <property type="match status" value="1"/>
</dbReference>
<dbReference type="InterPro" id="IPR001172">
    <property type="entry name" value="FliN_T3SS_HrcQb"/>
</dbReference>
<dbReference type="InterPro" id="IPR007597">
    <property type="entry name" value="CheC"/>
</dbReference>
<dbReference type="Gene3D" id="2.30.330.10">
    <property type="entry name" value="SpoA-like"/>
    <property type="match status" value="1"/>
</dbReference>
<dbReference type="InterPro" id="IPR001543">
    <property type="entry name" value="FliN-like_C"/>
</dbReference>
<dbReference type="GO" id="GO:0016787">
    <property type="term" value="F:hydrolase activity"/>
    <property type="evidence" value="ECO:0007669"/>
    <property type="project" value="InterPro"/>
</dbReference>
<dbReference type="RefSeq" id="WP_188880431.1">
    <property type="nucleotide sequence ID" value="NZ_BMOY01000001.1"/>
</dbReference>
<dbReference type="GO" id="GO:0003774">
    <property type="term" value="F:cytoskeletal motor activity"/>
    <property type="evidence" value="ECO:0007669"/>
    <property type="project" value="InterPro"/>
</dbReference>
<evidence type="ECO:0000313" key="10">
    <source>
        <dbReference type="EMBL" id="GGI94671.1"/>
    </source>
</evidence>
<feature type="compositionally biased region" description="Low complexity" evidence="7">
    <location>
        <begin position="280"/>
        <end position="290"/>
    </location>
</feature>
<comment type="subcellular location">
    <subcellularLocation>
        <location evidence="1">Cell membrane</location>
        <topology evidence="1">Peripheral membrane protein</topology>
        <orientation evidence="1">Cytoplasmic side</orientation>
    </subcellularLocation>
</comment>
<dbReference type="Pfam" id="PF04509">
    <property type="entry name" value="CheC"/>
    <property type="match status" value="2"/>
</dbReference>
<keyword evidence="10" id="KW-0282">Flagellum</keyword>
<evidence type="ECO:0000256" key="4">
    <source>
        <dbReference type="ARBA" id="ARBA00022500"/>
    </source>
</evidence>
<comment type="caution">
    <text evidence="10">The sequence shown here is derived from an EMBL/GenBank/DDBJ whole genome shotgun (WGS) entry which is preliminary data.</text>
</comment>
<keyword evidence="10" id="KW-0966">Cell projection</keyword>